<evidence type="ECO:0000259" key="11">
    <source>
        <dbReference type="Pfam" id="PF01467"/>
    </source>
</evidence>
<evidence type="ECO:0000256" key="4">
    <source>
        <dbReference type="ARBA" id="ARBA00022679"/>
    </source>
</evidence>
<sequence>MTVKRRIGLMGGTFNPIHMGHLIIAEEAREKFALEKVVFIPSYITPNKEVEAAPAEERLRMVELAVESNPYFSVSDMEIRQKGMSYTVSTLRALKELYGDDWELYFISGTDAVASLPLWYQPEQILTLCRFIGAVRPGGIQKAEEVVASFKKRGKNIELLPVPAIDISSTDIRNRIRNGKSVRYMVPEKVYTYIKEKRMYSE</sequence>
<dbReference type="NCBIfam" id="TIGR00482">
    <property type="entry name" value="nicotinate (nicotinamide) nucleotide adenylyltransferase"/>
    <property type="match status" value="1"/>
</dbReference>
<keyword evidence="13" id="KW-1185">Reference proteome</keyword>
<dbReference type="GO" id="GO:0004515">
    <property type="term" value="F:nicotinate-nucleotide adenylyltransferase activity"/>
    <property type="evidence" value="ECO:0007669"/>
    <property type="project" value="UniProtKB-UniRule"/>
</dbReference>
<dbReference type="SUPFAM" id="SSF52374">
    <property type="entry name" value="Nucleotidylyl transferase"/>
    <property type="match status" value="1"/>
</dbReference>
<evidence type="ECO:0000256" key="5">
    <source>
        <dbReference type="ARBA" id="ARBA00022695"/>
    </source>
</evidence>
<dbReference type="eggNOG" id="COG1057">
    <property type="taxonomic scope" value="Bacteria"/>
</dbReference>
<keyword evidence="5 10" id="KW-0548">Nucleotidyltransferase</keyword>
<comment type="pathway">
    <text evidence="2 10">Cofactor biosynthesis; NAD(+) biosynthesis; deamido-NAD(+) from nicotinate D-ribonucleotide: step 1/1.</text>
</comment>
<evidence type="ECO:0000256" key="9">
    <source>
        <dbReference type="ARBA" id="ARBA00048721"/>
    </source>
</evidence>
<dbReference type="CDD" id="cd02165">
    <property type="entry name" value="NMNAT"/>
    <property type="match status" value="1"/>
</dbReference>
<dbReference type="STRING" id="706434.HMPREF9429_01317"/>
<reference evidence="12 13" key="1">
    <citation type="submission" date="2010-08" db="EMBL/GenBank/DDBJ databases">
        <authorList>
            <person name="Weinstock G."/>
            <person name="Sodergren E."/>
            <person name="Clifton S."/>
            <person name="Fulton L."/>
            <person name="Fulton B."/>
            <person name="Courtney L."/>
            <person name="Fronick C."/>
            <person name="Harrison M."/>
            <person name="Strong C."/>
            <person name="Farmer C."/>
            <person name="Delahaunty K."/>
            <person name="Markovic C."/>
            <person name="Hall O."/>
            <person name="Minx P."/>
            <person name="Tomlinson C."/>
            <person name="Mitreva M."/>
            <person name="Hou S."/>
            <person name="Chen J."/>
            <person name="Wollam A."/>
            <person name="Pepin K.H."/>
            <person name="Johnson M."/>
            <person name="Bhonagiri V."/>
            <person name="Zhang X."/>
            <person name="Suruliraj S."/>
            <person name="Warren W."/>
            <person name="Chinwalla A."/>
            <person name="Mardis E.R."/>
            <person name="Wilson R.K."/>
        </authorList>
    </citation>
    <scope>NUCLEOTIDE SEQUENCE [LARGE SCALE GENOMIC DNA]</scope>
    <source>
        <strain evidence="12 13">F0359</strain>
    </source>
</reference>
<evidence type="ECO:0000313" key="13">
    <source>
        <dbReference type="Proteomes" id="UP000003195"/>
    </source>
</evidence>
<evidence type="ECO:0000256" key="8">
    <source>
        <dbReference type="ARBA" id="ARBA00023027"/>
    </source>
</evidence>
<dbReference type="NCBIfam" id="TIGR00125">
    <property type="entry name" value="cyt_tran_rel"/>
    <property type="match status" value="1"/>
</dbReference>
<evidence type="ECO:0000256" key="6">
    <source>
        <dbReference type="ARBA" id="ARBA00022741"/>
    </source>
</evidence>
<organism evidence="12 13">
    <name type="scientific">Megasphaera micronuciformis F0359</name>
    <dbReference type="NCBI Taxonomy" id="706434"/>
    <lineage>
        <taxon>Bacteria</taxon>
        <taxon>Bacillati</taxon>
        <taxon>Bacillota</taxon>
        <taxon>Negativicutes</taxon>
        <taxon>Veillonellales</taxon>
        <taxon>Veillonellaceae</taxon>
        <taxon>Megasphaera</taxon>
    </lineage>
</organism>
<dbReference type="NCBIfam" id="NF000840">
    <property type="entry name" value="PRK00071.1-3"/>
    <property type="match status" value="1"/>
</dbReference>
<name>E2ZCE5_9FIRM</name>
<dbReference type="Gene3D" id="3.40.50.620">
    <property type="entry name" value="HUPs"/>
    <property type="match status" value="1"/>
</dbReference>
<dbReference type="AlphaFoldDB" id="E2ZCE5"/>
<dbReference type="HOGENOM" id="CLU_069765_3_1_9"/>
<dbReference type="GO" id="GO:0005524">
    <property type="term" value="F:ATP binding"/>
    <property type="evidence" value="ECO:0007669"/>
    <property type="project" value="UniProtKB-KW"/>
</dbReference>
<evidence type="ECO:0000256" key="2">
    <source>
        <dbReference type="ARBA" id="ARBA00005019"/>
    </source>
</evidence>
<dbReference type="Pfam" id="PF01467">
    <property type="entry name" value="CTP_transf_like"/>
    <property type="match status" value="1"/>
</dbReference>
<comment type="similarity">
    <text evidence="10">Belongs to the NadD family.</text>
</comment>
<gene>
    <name evidence="10 12" type="primary">nadD</name>
    <name evidence="12" type="ORF">HMPREF9429_01317</name>
</gene>
<keyword evidence="8 10" id="KW-0520">NAD</keyword>
<comment type="caution">
    <text evidence="12">The sequence shown here is derived from an EMBL/GenBank/DDBJ whole genome shotgun (WGS) entry which is preliminary data.</text>
</comment>
<dbReference type="PANTHER" id="PTHR39321">
    <property type="entry name" value="NICOTINATE-NUCLEOTIDE ADENYLYLTRANSFERASE-RELATED"/>
    <property type="match status" value="1"/>
</dbReference>
<comment type="catalytic activity">
    <reaction evidence="9 10">
        <text>nicotinate beta-D-ribonucleotide + ATP + H(+) = deamido-NAD(+) + diphosphate</text>
        <dbReference type="Rhea" id="RHEA:22860"/>
        <dbReference type="ChEBI" id="CHEBI:15378"/>
        <dbReference type="ChEBI" id="CHEBI:30616"/>
        <dbReference type="ChEBI" id="CHEBI:33019"/>
        <dbReference type="ChEBI" id="CHEBI:57502"/>
        <dbReference type="ChEBI" id="CHEBI:58437"/>
        <dbReference type="EC" id="2.7.7.18"/>
    </reaction>
</comment>
<accession>E2ZCE5</accession>
<evidence type="ECO:0000256" key="7">
    <source>
        <dbReference type="ARBA" id="ARBA00022840"/>
    </source>
</evidence>
<feature type="domain" description="Cytidyltransferase-like" evidence="11">
    <location>
        <begin position="9"/>
        <end position="175"/>
    </location>
</feature>
<dbReference type="Proteomes" id="UP000003195">
    <property type="component" value="Unassembled WGS sequence"/>
</dbReference>
<dbReference type="OrthoDB" id="5295945at2"/>
<protein>
    <recommendedName>
        <fullName evidence="10">Probable nicotinate-nucleotide adenylyltransferase</fullName>
        <ecNumber evidence="10">2.7.7.18</ecNumber>
    </recommendedName>
    <alternativeName>
        <fullName evidence="10">Deamido-NAD(+) diphosphorylase</fullName>
    </alternativeName>
    <alternativeName>
        <fullName evidence="10">Deamido-NAD(+) pyrophosphorylase</fullName>
    </alternativeName>
    <alternativeName>
        <fullName evidence="10">Nicotinate mononucleotide adenylyltransferase</fullName>
        <shortName evidence="10">NaMN adenylyltransferase</shortName>
    </alternativeName>
</protein>
<comment type="function">
    <text evidence="1 10">Catalyzes the reversible adenylation of nicotinate mononucleotide (NaMN) to nicotinic acid adenine dinucleotide (NaAD).</text>
</comment>
<dbReference type="InterPro" id="IPR005248">
    <property type="entry name" value="NadD/NMNAT"/>
</dbReference>
<evidence type="ECO:0000256" key="10">
    <source>
        <dbReference type="HAMAP-Rule" id="MF_00244"/>
    </source>
</evidence>
<dbReference type="GO" id="GO:0009435">
    <property type="term" value="P:NAD+ biosynthetic process"/>
    <property type="evidence" value="ECO:0007669"/>
    <property type="project" value="UniProtKB-UniRule"/>
</dbReference>
<dbReference type="InterPro" id="IPR004821">
    <property type="entry name" value="Cyt_trans-like"/>
</dbReference>
<keyword evidence="3 10" id="KW-0662">Pyridine nucleotide biosynthesis</keyword>
<evidence type="ECO:0000256" key="1">
    <source>
        <dbReference type="ARBA" id="ARBA00002324"/>
    </source>
</evidence>
<dbReference type="EMBL" id="AECS01000037">
    <property type="protein sequence ID" value="EFQ04132.1"/>
    <property type="molecule type" value="Genomic_DNA"/>
</dbReference>
<proteinExistence type="inferred from homology"/>
<dbReference type="UniPathway" id="UPA00253">
    <property type="reaction ID" value="UER00332"/>
</dbReference>
<keyword evidence="4 10" id="KW-0808">Transferase</keyword>
<dbReference type="HAMAP" id="MF_00244">
    <property type="entry name" value="NaMN_adenylyltr"/>
    <property type="match status" value="1"/>
</dbReference>
<evidence type="ECO:0000256" key="3">
    <source>
        <dbReference type="ARBA" id="ARBA00022642"/>
    </source>
</evidence>
<dbReference type="EC" id="2.7.7.18" evidence="10"/>
<dbReference type="RefSeq" id="WP_006942481.1">
    <property type="nucleotide sequence ID" value="NZ_GL538208.1"/>
</dbReference>
<keyword evidence="6 10" id="KW-0547">Nucleotide-binding</keyword>
<evidence type="ECO:0000313" key="12">
    <source>
        <dbReference type="EMBL" id="EFQ04132.1"/>
    </source>
</evidence>
<keyword evidence="7 10" id="KW-0067">ATP-binding</keyword>
<dbReference type="PANTHER" id="PTHR39321:SF3">
    <property type="entry name" value="PHOSPHOPANTETHEINE ADENYLYLTRANSFERASE"/>
    <property type="match status" value="1"/>
</dbReference>
<dbReference type="InterPro" id="IPR014729">
    <property type="entry name" value="Rossmann-like_a/b/a_fold"/>
</dbReference>